<feature type="chain" id="PRO_5021446047" description="Carboxypeptidase regulatory-like domain-containing protein" evidence="1">
    <location>
        <begin position="35"/>
        <end position="312"/>
    </location>
</feature>
<dbReference type="EMBL" id="VHLG01000008">
    <property type="protein sequence ID" value="TPW29825.1"/>
    <property type="molecule type" value="Genomic_DNA"/>
</dbReference>
<keyword evidence="3" id="KW-1185">Reference proteome</keyword>
<evidence type="ECO:0000256" key="1">
    <source>
        <dbReference type="SAM" id="SignalP"/>
    </source>
</evidence>
<evidence type="ECO:0000313" key="2">
    <source>
        <dbReference type="EMBL" id="TPW29825.1"/>
    </source>
</evidence>
<feature type="signal peptide" evidence="1">
    <location>
        <begin position="1"/>
        <end position="34"/>
    </location>
</feature>
<evidence type="ECO:0000313" key="3">
    <source>
        <dbReference type="Proteomes" id="UP000318801"/>
    </source>
</evidence>
<comment type="caution">
    <text evidence="2">The sequence shown here is derived from an EMBL/GenBank/DDBJ whole genome shotgun (WGS) entry which is preliminary data.</text>
</comment>
<reference evidence="2 3" key="1">
    <citation type="submission" date="2019-06" db="EMBL/GenBank/DDBJ databases">
        <authorList>
            <person name="Li M."/>
        </authorList>
    </citation>
    <scope>NUCLEOTIDE SEQUENCE [LARGE SCALE GENOMIC DNA]</scope>
    <source>
        <strain evidence="2 3">BGMRC2036</strain>
    </source>
</reference>
<gene>
    <name evidence="2" type="ORF">FJU08_13585</name>
</gene>
<proteinExistence type="predicted"/>
<dbReference type="Proteomes" id="UP000318801">
    <property type="component" value="Unassembled WGS sequence"/>
</dbReference>
<evidence type="ECO:0008006" key="4">
    <source>
        <dbReference type="Google" id="ProtNLM"/>
    </source>
</evidence>
<accession>A0A506UA52</accession>
<sequence>MMQRLNRHISALGAAAIALSLIALSLTLASPVAAKNPFSSQPGVNAEPLKLEARLTDSGAPISTGITWRIFRTAPKGGKLDLVATAEGGSATLSIPPGEYYINCAFGHATVTRKVVIPEGGMKDTQTLVLNAGGLVLNAVLGEAVPAKANLLSFNIFQNKNGKRNLIMDEIKPETIIRLPEGDYEVVSNYGNLNAQTSAKLHVDAGKLTEATLKQEAAEVSLRLATTHNGEALADTAWTVLSASGDVLTESNSAYPSLVLAAGSYTAVARNKEDVFEKNFTVTSGQNAIIELLTGDDKADINNDNLSGETVD</sequence>
<organism evidence="2 3">
    <name type="scientific">Martelella alba</name>
    <dbReference type="NCBI Taxonomy" id="2590451"/>
    <lineage>
        <taxon>Bacteria</taxon>
        <taxon>Pseudomonadati</taxon>
        <taxon>Pseudomonadota</taxon>
        <taxon>Alphaproteobacteria</taxon>
        <taxon>Hyphomicrobiales</taxon>
        <taxon>Aurantimonadaceae</taxon>
        <taxon>Martelella</taxon>
    </lineage>
</organism>
<keyword evidence="1" id="KW-0732">Signal</keyword>
<name>A0A506UA52_9HYPH</name>
<protein>
    <recommendedName>
        <fullName evidence="4">Carboxypeptidase regulatory-like domain-containing protein</fullName>
    </recommendedName>
</protein>
<dbReference type="AlphaFoldDB" id="A0A506UA52"/>